<gene>
    <name evidence="1" type="ORF">ABDJ85_16515</name>
</gene>
<dbReference type="GO" id="GO:0016829">
    <property type="term" value="F:lyase activity"/>
    <property type="evidence" value="ECO:0007669"/>
    <property type="project" value="UniProtKB-KW"/>
</dbReference>
<dbReference type="Proteomes" id="UP001495147">
    <property type="component" value="Unassembled WGS sequence"/>
</dbReference>
<reference evidence="1 2" key="1">
    <citation type="submission" date="2024-05" db="EMBL/GenBank/DDBJ databases">
        <title>Roseateles sp. DJS-2-20 16S ribosomal RNA gene Genome sequencing and assembly.</title>
        <authorList>
            <person name="Woo H."/>
        </authorList>
    </citation>
    <scope>NUCLEOTIDE SEQUENCE [LARGE SCALE GENOMIC DNA]</scope>
    <source>
        <strain evidence="1 2">DJS-2-20</strain>
    </source>
</reference>
<evidence type="ECO:0000313" key="1">
    <source>
        <dbReference type="EMBL" id="MEO3693076.1"/>
    </source>
</evidence>
<dbReference type="EMBL" id="JBDPZD010000005">
    <property type="protein sequence ID" value="MEO3693076.1"/>
    <property type="molecule type" value="Genomic_DNA"/>
</dbReference>
<name>A0ABV0G5S7_9BURK</name>
<comment type="caution">
    <text evidence="1">The sequence shown here is derived from an EMBL/GenBank/DDBJ whole genome shotgun (WGS) entry which is preliminary data.</text>
</comment>
<sequence length="268" mass="28319">MAERIHTEIWQEIAEPGNRFVTQRAYCRGYDVYGDMLGRARWVDMLWLLFCPELPTPGQAAVLEMLAVALANPGPRDPAVHAAMCSGLGGSPAAASLMAALSVGAGRLGGGQDVHAAMQRWAQLPAVGDDLQPEQWLQTWRDAPATVGANWPDADHLSGFDPNARGGHGLAAQALVRLAGLSGTPRLGWLVEHLAALEASLGSALTLSGVAAAAFSDLGLSPAQGEMLFLLLRLPGAAAHALEQQASSYQAFPFFKLELQDDPLKEPA</sequence>
<evidence type="ECO:0000313" key="2">
    <source>
        <dbReference type="Proteomes" id="UP001495147"/>
    </source>
</evidence>
<dbReference type="InterPro" id="IPR036969">
    <property type="entry name" value="Citrate_synthase_sf"/>
</dbReference>
<proteinExistence type="predicted"/>
<protein>
    <submittedName>
        <fullName evidence="1">Citryl-CoA lyase</fullName>
    </submittedName>
</protein>
<accession>A0ABV0G5S7</accession>
<keyword evidence="1" id="KW-0456">Lyase</keyword>
<dbReference type="RefSeq" id="WP_347705896.1">
    <property type="nucleotide sequence ID" value="NZ_JBDPZD010000005.1"/>
</dbReference>
<dbReference type="SUPFAM" id="SSF48256">
    <property type="entry name" value="Citrate synthase"/>
    <property type="match status" value="1"/>
</dbReference>
<organism evidence="1 2">
    <name type="scientific">Roseateles paludis</name>
    <dbReference type="NCBI Taxonomy" id="3145238"/>
    <lineage>
        <taxon>Bacteria</taxon>
        <taxon>Pseudomonadati</taxon>
        <taxon>Pseudomonadota</taxon>
        <taxon>Betaproteobacteria</taxon>
        <taxon>Burkholderiales</taxon>
        <taxon>Sphaerotilaceae</taxon>
        <taxon>Roseateles</taxon>
    </lineage>
</organism>
<keyword evidence="2" id="KW-1185">Reference proteome</keyword>